<dbReference type="EMBL" id="LNIX01000004">
    <property type="protein sequence ID" value="OXA55958.1"/>
    <property type="molecule type" value="Genomic_DNA"/>
</dbReference>
<keyword evidence="1" id="KW-0472">Membrane</keyword>
<proteinExistence type="predicted"/>
<dbReference type="InterPro" id="IPR052808">
    <property type="entry name" value="GPCR_Mth-like"/>
</dbReference>
<evidence type="ECO:0000313" key="4">
    <source>
        <dbReference type="Proteomes" id="UP000198287"/>
    </source>
</evidence>
<feature type="transmembrane region" description="Helical" evidence="1">
    <location>
        <begin position="480"/>
        <end position="501"/>
    </location>
</feature>
<dbReference type="Proteomes" id="UP000198287">
    <property type="component" value="Unassembled WGS sequence"/>
</dbReference>
<evidence type="ECO:0000256" key="2">
    <source>
        <dbReference type="SAM" id="SignalP"/>
    </source>
</evidence>
<feature type="transmembrane region" description="Helical" evidence="1">
    <location>
        <begin position="240"/>
        <end position="262"/>
    </location>
</feature>
<dbReference type="AlphaFoldDB" id="A0A226EFC4"/>
<evidence type="ECO:0000313" key="3">
    <source>
        <dbReference type="EMBL" id="OXA55958.1"/>
    </source>
</evidence>
<feature type="transmembrane region" description="Helical" evidence="1">
    <location>
        <begin position="447"/>
        <end position="468"/>
    </location>
</feature>
<keyword evidence="1" id="KW-0812">Transmembrane</keyword>
<feature type="chain" id="PRO_5012895138" description="G-protein coupled receptor Mth" evidence="2">
    <location>
        <begin position="19"/>
        <end position="553"/>
    </location>
</feature>
<feature type="transmembrane region" description="Helical" evidence="1">
    <location>
        <begin position="356"/>
        <end position="377"/>
    </location>
</feature>
<feature type="transmembrane region" description="Helical" evidence="1">
    <location>
        <begin position="411"/>
        <end position="435"/>
    </location>
</feature>
<keyword evidence="4" id="KW-1185">Reference proteome</keyword>
<keyword evidence="1" id="KW-1133">Transmembrane helix</keyword>
<dbReference type="PANTHER" id="PTHR46953:SF1">
    <property type="entry name" value="G-PROTEIN COUPLED RECEPTOR MTH-LIKE 1-RELATED"/>
    <property type="match status" value="1"/>
</dbReference>
<accession>A0A226EFC4</accession>
<feature type="signal peptide" evidence="2">
    <location>
        <begin position="1"/>
        <end position="18"/>
    </location>
</feature>
<dbReference type="Gene3D" id="1.20.1070.10">
    <property type="entry name" value="Rhodopsin 7-helix transmembrane proteins"/>
    <property type="match status" value="1"/>
</dbReference>
<feature type="transmembrane region" description="Helical" evidence="1">
    <location>
        <begin position="316"/>
        <end position="336"/>
    </location>
</feature>
<evidence type="ECO:0008006" key="5">
    <source>
        <dbReference type="Google" id="ProtNLM"/>
    </source>
</evidence>
<reference evidence="3 4" key="1">
    <citation type="submission" date="2015-12" db="EMBL/GenBank/DDBJ databases">
        <title>The genome of Folsomia candida.</title>
        <authorList>
            <person name="Faddeeva A."/>
            <person name="Derks M.F."/>
            <person name="Anvar Y."/>
            <person name="Smit S."/>
            <person name="Van Straalen N."/>
            <person name="Roelofs D."/>
        </authorList>
    </citation>
    <scope>NUCLEOTIDE SEQUENCE [LARGE SCALE GENOMIC DNA]</scope>
    <source>
        <strain evidence="3 4">VU population</strain>
        <tissue evidence="3">Whole body</tissue>
    </source>
</reference>
<keyword evidence="2" id="KW-0732">Signal</keyword>
<feature type="transmembrane region" description="Helical" evidence="1">
    <location>
        <begin position="274"/>
        <end position="296"/>
    </location>
</feature>
<name>A0A226EFC4_FOLCA</name>
<dbReference type="PANTHER" id="PTHR46953">
    <property type="entry name" value="G-PROTEIN COUPLED RECEPTOR MTH-LIKE 1-RELATED"/>
    <property type="match status" value="1"/>
</dbReference>
<sequence>MSILGLVVIVSLLHFSAYLTTSLYSTSLLNTTATIYSPFLGQEKRNNENRTRITTPLNAPSLLNDTATTTIYSPFLGHEERNNEKRSRIKKCCPKGHRLFEDISKNGQTEFKYFCAEETNRFEVGEHSWKIYNSQFDSEPIFSLNEWDEIGAFDGTRNEIPNCTNLKVLENGEEIWFRVLENGEIFVGLHFWVHPIWLKVTKQSGYCLDFSAQPNFHQRPSQGLVFCDLDDYQTYRLHRLLYGVTFTVSATFLTFTVVIFLMVKRGLGPNIHSWLQFSYFFALLLFYVAEGARIWVKFDGLHIKLGAGCFYHAVVAQYFSIVFIFTLFSLAAHMLYTFWKMKPLNSARKRPKGRDITFLIMLPWIIPFLGLLGGLIYNHFTNVKASQQEVGIFEFGHFRCASPAWFVGTALYTLFFILNTVYFIATAAVISATIYKSGRKKLASDTFRLLLKICLLMGIFFGSTVYEISFGREAAHPLHWLWAFSRIAFFGLQGFWLFVAFGWSSGHRTALGCTSFQDVINMFKRISFKRRGTVSTTANGTTASIPDCDPKSV</sequence>
<protein>
    <recommendedName>
        <fullName evidence="5">G-protein coupled receptor Mth</fullName>
    </recommendedName>
</protein>
<organism evidence="3 4">
    <name type="scientific">Folsomia candida</name>
    <name type="common">Springtail</name>
    <dbReference type="NCBI Taxonomy" id="158441"/>
    <lineage>
        <taxon>Eukaryota</taxon>
        <taxon>Metazoa</taxon>
        <taxon>Ecdysozoa</taxon>
        <taxon>Arthropoda</taxon>
        <taxon>Hexapoda</taxon>
        <taxon>Collembola</taxon>
        <taxon>Entomobryomorpha</taxon>
        <taxon>Isotomoidea</taxon>
        <taxon>Isotomidae</taxon>
        <taxon>Proisotominae</taxon>
        <taxon>Folsomia</taxon>
    </lineage>
</organism>
<evidence type="ECO:0000256" key="1">
    <source>
        <dbReference type="SAM" id="Phobius"/>
    </source>
</evidence>
<gene>
    <name evidence="3" type="ORF">Fcan01_08990</name>
</gene>
<comment type="caution">
    <text evidence="3">The sequence shown here is derived from an EMBL/GenBank/DDBJ whole genome shotgun (WGS) entry which is preliminary data.</text>
</comment>